<feature type="compositionally biased region" description="Pro residues" evidence="1">
    <location>
        <begin position="246"/>
        <end position="259"/>
    </location>
</feature>
<comment type="caution">
    <text evidence="3">The sequence shown here is derived from an EMBL/GenBank/DDBJ whole genome shotgun (WGS) entry which is preliminary data.</text>
</comment>
<proteinExistence type="predicted"/>
<keyword evidence="4" id="KW-1185">Reference proteome</keyword>
<accession>A0A4U0WFW0</accession>
<sequence>MATAAVARPANALRQRRTDAPRLTLGKRVNPSTMDGSETGQLAKRRKIEEPYVRDNGYILKKHKGNQPSIVIHLHNNHWKFGGQDSSFGYDSQMAVVLKHLRHGTVPHEMIGELLGELVVWYDGCLIVEVHNHRTAEGKEKGRARDDEKKFSMHAYNEHITPSGLAPYPKKVRTDEDAGKGTGAGGSEDGQHEKQKEKGKEGPKIFTTVLHPTELSWHHESLLYANTPASEMRSKKNGSTDAPASAQPPTPSLSVPPTPLMTTRGPLTKDQKMCFEAGELNSFMADVLVATEPPLYLDPVDNPFDAQR</sequence>
<feature type="region of interest" description="Disordered" evidence="1">
    <location>
        <begin position="230"/>
        <end position="266"/>
    </location>
</feature>
<dbReference type="EMBL" id="NAJQ01001195">
    <property type="protein sequence ID" value="TKA61601.1"/>
    <property type="molecule type" value="Genomic_DNA"/>
</dbReference>
<dbReference type="OrthoDB" id="1932706at2759"/>
<feature type="region of interest" description="Disordered" evidence="1">
    <location>
        <begin position="160"/>
        <end position="203"/>
    </location>
</feature>
<name>A0A4U0WFW0_9PEZI</name>
<dbReference type="Pfam" id="PF12090">
    <property type="entry name" value="Spt20_SEP"/>
    <property type="match status" value="1"/>
</dbReference>
<evidence type="ECO:0000259" key="2">
    <source>
        <dbReference type="Pfam" id="PF12090"/>
    </source>
</evidence>
<feature type="region of interest" description="Disordered" evidence="1">
    <location>
        <begin position="1"/>
        <end position="20"/>
    </location>
</feature>
<feature type="compositionally biased region" description="Basic and acidic residues" evidence="1">
    <location>
        <begin position="189"/>
        <end position="203"/>
    </location>
</feature>
<reference evidence="3 4" key="1">
    <citation type="submission" date="2017-03" db="EMBL/GenBank/DDBJ databases">
        <title>Genomes of endolithic fungi from Antarctica.</title>
        <authorList>
            <person name="Coleine C."/>
            <person name="Masonjones S."/>
            <person name="Stajich J.E."/>
        </authorList>
    </citation>
    <scope>NUCLEOTIDE SEQUENCE [LARGE SCALE GENOMIC DNA]</scope>
    <source>
        <strain evidence="3 4">CCFEE 5184</strain>
    </source>
</reference>
<evidence type="ECO:0000313" key="3">
    <source>
        <dbReference type="EMBL" id="TKA61601.1"/>
    </source>
</evidence>
<protein>
    <recommendedName>
        <fullName evidence="2">Spt20-like SEP domain-containing protein</fullName>
    </recommendedName>
</protein>
<feature type="domain" description="Spt20-like SEP" evidence="2">
    <location>
        <begin position="65"/>
        <end position="306"/>
    </location>
</feature>
<dbReference type="InterPro" id="IPR046468">
    <property type="entry name" value="Spt20-like_SEP"/>
</dbReference>
<gene>
    <name evidence="3" type="ORF">B0A55_11475</name>
</gene>
<dbReference type="AlphaFoldDB" id="A0A4U0WFW0"/>
<evidence type="ECO:0000313" key="4">
    <source>
        <dbReference type="Proteomes" id="UP000309340"/>
    </source>
</evidence>
<dbReference type="Proteomes" id="UP000309340">
    <property type="component" value="Unassembled WGS sequence"/>
</dbReference>
<organism evidence="3 4">
    <name type="scientific">Friedmanniomyces simplex</name>
    <dbReference type="NCBI Taxonomy" id="329884"/>
    <lineage>
        <taxon>Eukaryota</taxon>
        <taxon>Fungi</taxon>
        <taxon>Dikarya</taxon>
        <taxon>Ascomycota</taxon>
        <taxon>Pezizomycotina</taxon>
        <taxon>Dothideomycetes</taxon>
        <taxon>Dothideomycetidae</taxon>
        <taxon>Mycosphaerellales</taxon>
        <taxon>Teratosphaeriaceae</taxon>
        <taxon>Friedmanniomyces</taxon>
    </lineage>
</organism>
<feature type="non-terminal residue" evidence="3">
    <location>
        <position position="308"/>
    </location>
</feature>
<evidence type="ECO:0000256" key="1">
    <source>
        <dbReference type="SAM" id="MobiDB-lite"/>
    </source>
</evidence>
<dbReference type="STRING" id="329884.A0A4U0WFW0"/>